<evidence type="ECO:0000256" key="1">
    <source>
        <dbReference type="SAM" id="Phobius"/>
    </source>
</evidence>
<protein>
    <submittedName>
        <fullName evidence="2">Uncharacterized protein</fullName>
    </submittedName>
</protein>
<evidence type="ECO:0000313" key="3">
    <source>
        <dbReference type="Proteomes" id="UP000240009"/>
    </source>
</evidence>
<keyword evidence="1" id="KW-0812">Transmembrane</keyword>
<sequence length="132" mass="15284">MSLLQDDRMDKDSLTDIQRDAIRFYIASRHNDITPAFVFRFYLVGVVYLAVIFILLSALAWFLVPADAVISVRISLVAVFAAMFSTLVLWFLWKSHASVEHWLMLRSIIDWNAVARLMDDDNIDDSIRDERS</sequence>
<name>A0A2S8FMI9_9BACT</name>
<proteinExistence type="predicted"/>
<dbReference type="EMBL" id="PUIA01000035">
    <property type="protein sequence ID" value="PQO33347.1"/>
    <property type="molecule type" value="Genomic_DNA"/>
</dbReference>
<feature type="transmembrane region" description="Helical" evidence="1">
    <location>
        <begin position="39"/>
        <end position="64"/>
    </location>
</feature>
<feature type="transmembrane region" description="Helical" evidence="1">
    <location>
        <begin position="70"/>
        <end position="93"/>
    </location>
</feature>
<reference evidence="2 3" key="1">
    <citation type="submission" date="2018-02" db="EMBL/GenBank/DDBJ databases">
        <title>Comparative genomes isolates from brazilian mangrove.</title>
        <authorList>
            <person name="Araujo J.E."/>
            <person name="Taketani R.G."/>
            <person name="Silva M.C.P."/>
            <person name="Loureco M.V."/>
            <person name="Andreote F.D."/>
        </authorList>
    </citation>
    <scope>NUCLEOTIDE SEQUENCE [LARGE SCALE GENOMIC DNA]</scope>
    <source>
        <strain evidence="2 3">HEX-2 MGV</strain>
    </source>
</reference>
<evidence type="ECO:0000313" key="2">
    <source>
        <dbReference type="EMBL" id="PQO33347.1"/>
    </source>
</evidence>
<keyword evidence="1" id="KW-0472">Membrane</keyword>
<organism evidence="2 3">
    <name type="scientific">Blastopirellula marina</name>
    <dbReference type="NCBI Taxonomy" id="124"/>
    <lineage>
        <taxon>Bacteria</taxon>
        <taxon>Pseudomonadati</taxon>
        <taxon>Planctomycetota</taxon>
        <taxon>Planctomycetia</taxon>
        <taxon>Pirellulales</taxon>
        <taxon>Pirellulaceae</taxon>
        <taxon>Blastopirellula</taxon>
    </lineage>
</organism>
<comment type="caution">
    <text evidence="2">The sequence shown here is derived from an EMBL/GenBank/DDBJ whole genome shotgun (WGS) entry which is preliminary data.</text>
</comment>
<dbReference type="AlphaFoldDB" id="A0A2S8FMI9"/>
<dbReference type="Proteomes" id="UP000240009">
    <property type="component" value="Unassembled WGS sequence"/>
</dbReference>
<keyword evidence="1" id="KW-1133">Transmembrane helix</keyword>
<accession>A0A2S8FMI9</accession>
<gene>
    <name evidence="2" type="ORF">C5Y96_10875</name>
</gene>